<dbReference type="Pfam" id="PF14005">
    <property type="entry name" value="YpjP"/>
    <property type="match status" value="1"/>
</dbReference>
<keyword evidence="2" id="KW-1185">Reference proteome</keyword>
<gene>
    <name evidence="1" type="ORF">GMD78_07900</name>
</gene>
<reference evidence="1 2" key="1">
    <citation type="submission" date="2019-11" db="EMBL/GenBank/DDBJ databases">
        <authorList>
            <person name="Li X."/>
        </authorList>
    </citation>
    <scope>NUCLEOTIDE SEQUENCE [LARGE SCALE GENOMIC DNA]</scope>
    <source>
        <strain evidence="1 2">L9</strain>
    </source>
</reference>
<dbReference type="EMBL" id="WOCA01000004">
    <property type="protein sequence ID" value="MUK88310.1"/>
    <property type="molecule type" value="Genomic_DNA"/>
</dbReference>
<evidence type="ECO:0000313" key="2">
    <source>
        <dbReference type="Proteomes" id="UP000469125"/>
    </source>
</evidence>
<accession>A0A6N8FFH2</accession>
<name>A0A6N8FFH2_9BACI</name>
<dbReference type="RefSeq" id="WP_155668284.1">
    <property type="nucleotide sequence ID" value="NZ_WOCA01000004.1"/>
</dbReference>
<dbReference type="Proteomes" id="UP000469125">
    <property type="component" value="Unassembled WGS sequence"/>
</dbReference>
<dbReference type="AlphaFoldDB" id="A0A6N8FFH2"/>
<evidence type="ECO:0000313" key="1">
    <source>
        <dbReference type="EMBL" id="MUK88310.1"/>
    </source>
</evidence>
<organism evidence="1 2">
    <name type="scientific">Ornithinibacillus caprae</name>
    <dbReference type="NCBI Taxonomy" id="2678566"/>
    <lineage>
        <taxon>Bacteria</taxon>
        <taxon>Bacillati</taxon>
        <taxon>Bacillota</taxon>
        <taxon>Bacilli</taxon>
        <taxon>Bacillales</taxon>
        <taxon>Bacillaceae</taxon>
        <taxon>Ornithinibacillus</taxon>
    </lineage>
</organism>
<protein>
    <recommendedName>
        <fullName evidence="3">YpjP-like protein</fullName>
    </recommendedName>
</protein>
<dbReference type="InterPro" id="IPR025616">
    <property type="entry name" value="YpjP"/>
</dbReference>
<sequence>MNRWMRKIAVALIAILTLGIYTPTYLIADEDNNEVITPKENNGEGLSDLGSSVESTGDLDIHIPSYEYDYVQTITEQAKEQTITKLGPRIIDKVEDEFTASILPNLEVALQSILADVGEDTLAYISITEQPAEGYGERIFNIHDHQINKDIARFHVRRDNRPKEGYWFNFHYHLRKDGYENHYTIGEIYWDKNTPPKWMS</sequence>
<evidence type="ECO:0008006" key="3">
    <source>
        <dbReference type="Google" id="ProtNLM"/>
    </source>
</evidence>
<proteinExistence type="predicted"/>
<comment type="caution">
    <text evidence="1">The sequence shown here is derived from an EMBL/GenBank/DDBJ whole genome shotgun (WGS) entry which is preliminary data.</text>
</comment>